<keyword evidence="1" id="KW-0547">Nucleotide-binding</keyword>
<evidence type="ECO:0000256" key="1">
    <source>
        <dbReference type="ARBA" id="ARBA00022741"/>
    </source>
</evidence>
<organism evidence="2 3">
    <name type="scientific">Rhizophagus clarus</name>
    <dbReference type="NCBI Taxonomy" id="94130"/>
    <lineage>
        <taxon>Eukaryota</taxon>
        <taxon>Fungi</taxon>
        <taxon>Fungi incertae sedis</taxon>
        <taxon>Mucoromycota</taxon>
        <taxon>Glomeromycotina</taxon>
        <taxon>Glomeromycetes</taxon>
        <taxon>Glomerales</taxon>
        <taxon>Glomeraceae</taxon>
        <taxon>Rhizophagus</taxon>
    </lineage>
</organism>
<dbReference type="GO" id="GO:0005829">
    <property type="term" value="C:cytosol"/>
    <property type="evidence" value="ECO:0007669"/>
    <property type="project" value="TreeGrafter"/>
</dbReference>
<gene>
    <name evidence="2" type="ORF">RCL2_000270300</name>
</gene>
<dbReference type="AlphaFoldDB" id="A0A8H3KWW0"/>
<dbReference type="EMBL" id="BLAL01000014">
    <property type="protein sequence ID" value="GES75254.1"/>
    <property type="molecule type" value="Genomic_DNA"/>
</dbReference>
<dbReference type="PANTHER" id="PTHR42918">
    <property type="entry name" value="LYSYL-TRNA SYNTHETASE"/>
    <property type="match status" value="1"/>
</dbReference>
<comment type="caution">
    <text evidence="2">The sequence shown here is derived from an EMBL/GenBank/DDBJ whole genome shotgun (WGS) entry which is preliminary data.</text>
</comment>
<reference evidence="2" key="1">
    <citation type="submission" date="2019-10" db="EMBL/GenBank/DDBJ databases">
        <title>Conservation and host-specific expression of non-tandemly repeated heterogenous ribosome RNA gene in arbuscular mycorrhizal fungi.</title>
        <authorList>
            <person name="Maeda T."/>
            <person name="Kobayashi Y."/>
            <person name="Nakagawa T."/>
            <person name="Ezawa T."/>
            <person name="Yamaguchi K."/>
            <person name="Bino T."/>
            <person name="Nishimoto Y."/>
            <person name="Shigenobu S."/>
            <person name="Kawaguchi M."/>
        </authorList>
    </citation>
    <scope>NUCLEOTIDE SEQUENCE</scope>
    <source>
        <strain evidence="2">HR1</strain>
    </source>
</reference>
<dbReference type="InterPro" id="IPR012340">
    <property type="entry name" value="NA-bd_OB-fold"/>
</dbReference>
<evidence type="ECO:0000313" key="2">
    <source>
        <dbReference type="EMBL" id="GES75254.1"/>
    </source>
</evidence>
<name>A0A8H3KWW0_9GLOM</name>
<dbReference type="SUPFAM" id="SSF50249">
    <property type="entry name" value="Nucleic acid-binding proteins"/>
    <property type="match status" value="1"/>
</dbReference>
<proteinExistence type="predicted"/>
<dbReference type="GO" id="GO:0006430">
    <property type="term" value="P:lysyl-tRNA aminoacylation"/>
    <property type="evidence" value="ECO:0007669"/>
    <property type="project" value="TreeGrafter"/>
</dbReference>
<sequence>MFALRQFRLPLCSIRSLILAQNKNALRLLQVQTRNKSTGSLKKQKEPDLEQSQYFNYRSKIIDELRHTKDPNPYPHKFNVDVTISQFIQKNSHIKAGQVNTEEIVRIAGRIHNQRSYGAVNVMTNIRNVTS</sequence>
<keyword evidence="2" id="KW-0030">Aminoacyl-tRNA synthetase</keyword>
<protein>
    <submittedName>
        <fullName evidence="2">Lysyl-tRNA synthetase</fullName>
    </submittedName>
</protein>
<accession>A0A8H3KWW0</accession>
<dbReference type="GO" id="GO:0000049">
    <property type="term" value="F:tRNA binding"/>
    <property type="evidence" value="ECO:0007669"/>
    <property type="project" value="TreeGrafter"/>
</dbReference>
<dbReference type="OrthoDB" id="21243at2759"/>
<evidence type="ECO:0000313" key="3">
    <source>
        <dbReference type="Proteomes" id="UP000615446"/>
    </source>
</evidence>
<keyword evidence="2" id="KW-0436">Ligase</keyword>
<dbReference type="GO" id="GO:0004824">
    <property type="term" value="F:lysine-tRNA ligase activity"/>
    <property type="evidence" value="ECO:0007669"/>
    <property type="project" value="TreeGrafter"/>
</dbReference>
<dbReference type="PANTHER" id="PTHR42918:SF9">
    <property type="entry name" value="LYSINE--TRNA LIGASE"/>
    <property type="match status" value="1"/>
</dbReference>
<dbReference type="Proteomes" id="UP000615446">
    <property type="component" value="Unassembled WGS sequence"/>
</dbReference>
<dbReference type="Gene3D" id="2.40.50.140">
    <property type="entry name" value="Nucleic acid-binding proteins"/>
    <property type="match status" value="1"/>
</dbReference>